<dbReference type="EMBL" id="LLXI01003015">
    <property type="protein sequence ID" value="PKY58446.1"/>
    <property type="molecule type" value="Genomic_DNA"/>
</dbReference>
<name>A0A2I1HHU0_9GLOM</name>
<dbReference type="Proteomes" id="UP000234323">
    <property type="component" value="Unassembled WGS sequence"/>
</dbReference>
<evidence type="ECO:0000313" key="2">
    <source>
        <dbReference type="EMBL" id="PKY58446.1"/>
    </source>
</evidence>
<comment type="caution">
    <text evidence="2">The sequence shown here is derived from an EMBL/GenBank/DDBJ whole genome shotgun (WGS) entry which is preliminary data.</text>
</comment>
<organism evidence="2 3">
    <name type="scientific">Rhizophagus irregularis</name>
    <dbReference type="NCBI Taxonomy" id="588596"/>
    <lineage>
        <taxon>Eukaryota</taxon>
        <taxon>Fungi</taxon>
        <taxon>Fungi incertae sedis</taxon>
        <taxon>Mucoromycota</taxon>
        <taxon>Glomeromycotina</taxon>
        <taxon>Glomeromycetes</taxon>
        <taxon>Glomerales</taxon>
        <taxon>Glomeraceae</taxon>
        <taxon>Rhizophagus</taxon>
    </lineage>
</organism>
<evidence type="ECO:0000313" key="3">
    <source>
        <dbReference type="Proteomes" id="UP000234323"/>
    </source>
</evidence>
<reference evidence="2 3" key="1">
    <citation type="submission" date="2015-10" db="EMBL/GenBank/DDBJ databases">
        <title>Genome analyses suggest a sexual origin of heterokaryosis in a supposedly ancient asexual fungus.</title>
        <authorList>
            <person name="Ropars J."/>
            <person name="Sedzielewska K."/>
            <person name="Noel J."/>
            <person name="Charron P."/>
            <person name="Farinelli L."/>
            <person name="Marton T."/>
            <person name="Kruger M."/>
            <person name="Pelin A."/>
            <person name="Brachmann A."/>
            <person name="Corradi N."/>
        </authorList>
    </citation>
    <scope>NUCLEOTIDE SEQUENCE [LARGE SCALE GENOMIC DNA]</scope>
    <source>
        <strain evidence="2 3">A4</strain>
    </source>
</reference>
<gene>
    <name evidence="2" type="ORF">RhiirA4_480365</name>
</gene>
<proteinExistence type="predicted"/>
<protein>
    <submittedName>
        <fullName evidence="2">Uncharacterized protein</fullName>
    </submittedName>
</protein>
<feature type="compositionally biased region" description="Basic and acidic residues" evidence="1">
    <location>
        <begin position="10"/>
        <end position="19"/>
    </location>
</feature>
<feature type="region of interest" description="Disordered" evidence="1">
    <location>
        <begin position="1"/>
        <end position="25"/>
    </location>
</feature>
<dbReference type="AlphaFoldDB" id="A0A2I1HHU0"/>
<accession>A0A2I1HHU0</accession>
<sequence>MVSNYQKDQSFQEKPDQGGKNKSKISKQRLIQLEQELAQFNIDYYSIIDPAAQHIYYKGETSDDIKELEHRPNKCNILHHTNLHLDHEG</sequence>
<keyword evidence="3" id="KW-1185">Reference proteome</keyword>
<evidence type="ECO:0000256" key="1">
    <source>
        <dbReference type="SAM" id="MobiDB-lite"/>
    </source>
</evidence>